<dbReference type="AlphaFoldDB" id="A0A1H4HKR0"/>
<gene>
    <name evidence="1" type="ORF">SAMN05443550_1371</name>
</gene>
<dbReference type="OrthoDB" id="1398352at2"/>
<dbReference type="Proteomes" id="UP000198850">
    <property type="component" value="Unassembled WGS sequence"/>
</dbReference>
<proteinExistence type="predicted"/>
<name>A0A1H4HKR0_9SPHI</name>
<keyword evidence="2" id="KW-1185">Reference proteome</keyword>
<evidence type="ECO:0000313" key="1">
    <source>
        <dbReference type="EMBL" id="SEB22449.1"/>
    </source>
</evidence>
<organism evidence="1 2">
    <name type="scientific">Pedobacter hartonius</name>
    <dbReference type="NCBI Taxonomy" id="425514"/>
    <lineage>
        <taxon>Bacteria</taxon>
        <taxon>Pseudomonadati</taxon>
        <taxon>Bacteroidota</taxon>
        <taxon>Sphingobacteriia</taxon>
        <taxon>Sphingobacteriales</taxon>
        <taxon>Sphingobacteriaceae</taxon>
        <taxon>Pedobacter</taxon>
    </lineage>
</organism>
<dbReference type="RefSeq" id="WP_090560196.1">
    <property type="nucleotide sequence ID" value="NZ_FNRA01000037.1"/>
</dbReference>
<evidence type="ECO:0000313" key="2">
    <source>
        <dbReference type="Proteomes" id="UP000198850"/>
    </source>
</evidence>
<reference evidence="1 2" key="1">
    <citation type="submission" date="2016-10" db="EMBL/GenBank/DDBJ databases">
        <authorList>
            <person name="de Groot N.N."/>
        </authorList>
    </citation>
    <scope>NUCLEOTIDE SEQUENCE [LARGE SCALE GENOMIC DNA]</scope>
    <source>
        <strain evidence="1 2">DSM 19033</strain>
    </source>
</reference>
<protein>
    <submittedName>
        <fullName evidence="1">Uncharacterized protein</fullName>
    </submittedName>
</protein>
<sequence length="403" mass="48011">MKFLLISEMTIEVEQYLKMYIGEYIEHETDVIIRYSIADAKSVIETELIENQKHLDFIIADFTSDTFSQSYTELAHWLRHSVFTYSDKNFRLSALPLFLMNNMLGYERQHYEHVDELIENVFDGLVYKPENHKRIGTTNNPLAKGMDRWLDRLKSDIDDLDLDSSSDFTKMNMRIFNARAYKLKVLSEVFYENKKPLDYLWVGNGLQIVESTADALIKLLKTYNQNPSLRNEKQIHIFLQTYHHLLKSEHFYKSIYEQHYYHNSSRKYEEVDFFNIAHQYSMNLNELFEVKLPNQRFFSKRNLSMLRPAQKYFHQIGTKYFDYFSDPANLEEIQSKSLQHDVSIKKLDFQYSLLMGTDEDKLQNISGLNAFMAIPKANVRLLTYDDLIKRHHYLHLRVTRFGI</sequence>
<dbReference type="EMBL" id="FNRA01000037">
    <property type="protein sequence ID" value="SEB22449.1"/>
    <property type="molecule type" value="Genomic_DNA"/>
</dbReference>
<accession>A0A1H4HKR0</accession>